<dbReference type="PROSITE" id="PS50076">
    <property type="entry name" value="DNAJ_2"/>
    <property type="match status" value="1"/>
</dbReference>
<gene>
    <name evidence="4" type="ORF">AY601_2072</name>
</gene>
<keyword evidence="5" id="KW-1185">Reference proteome</keyword>
<dbReference type="PROSITE" id="PS00636">
    <property type="entry name" value="DNAJ_1"/>
    <property type="match status" value="1"/>
</dbReference>
<feature type="region of interest" description="Disordered" evidence="1">
    <location>
        <begin position="211"/>
        <end position="248"/>
    </location>
</feature>
<feature type="compositionally biased region" description="Basic and acidic residues" evidence="1">
    <location>
        <begin position="238"/>
        <end position="247"/>
    </location>
</feature>
<evidence type="ECO:0000256" key="1">
    <source>
        <dbReference type="SAM" id="MobiDB-lite"/>
    </source>
</evidence>
<dbReference type="InterPro" id="IPR001623">
    <property type="entry name" value="DnaJ_domain"/>
</dbReference>
<dbReference type="AlphaFoldDB" id="A0A127VC77"/>
<evidence type="ECO:0000259" key="3">
    <source>
        <dbReference type="PROSITE" id="PS50076"/>
    </source>
</evidence>
<dbReference type="InterPro" id="IPR018253">
    <property type="entry name" value="DnaJ_domain_CS"/>
</dbReference>
<name>A0A127VC77_9SPHI</name>
<dbReference type="PANTHER" id="PTHR44873">
    <property type="entry name" value="DNAJ HOMOLOG SUBFAMILY C MEMBER 30, MITOCHONDRIAL"/>
    <property type="match status" value="1"/>
</dbReference>
<keyword evidence="2" id="KW-1133">Transmembrane helix</keyword>
<organism evidence="4 5">
    <name type="scientific">Pedobacter cryoconitis</name>
    <dbReference type="NCBI Taxonomy" id="188932"/>
    <lineage>
        <taxon>Bacteria</taxon>
        <taxon>Pseudomonadati</taxon>
        <taxon>Bacteroidota</taxon>
        <taxon>Sphingobacteriia</taxon>
        <taxon>Sphingobacteriales</taxon>
        <taxon>Sphingobacteriaceae</taxon>
        <taxon>Pedobacter</taxon>
    </lineage>
</organism>
<feature type="domain" description="J" evidence="3">
    <location>
        <begin position="22"/>
        <end position="87"/>
    </location>
</feature>
<keyword evidence="2" id="KW-0812">Transmembrane</keyword>
<dbReference type="SUPFAM" id="SSF46565">
    <property type="entry name" value="Chaperone J-domain"/>
    <property type="match status" value="1"/>
</dbReference>
<dbReference type="PRINTS" id="PR00625">
    <property type="entry name" value="JDOMAIN"/>
</dbReference>
<proteinExistence type="predicted"/>
<keyword evidence="2" id="KW-0472">Membrane</keyword>
<sequence>MLGSLPYSPLFKSYFNRYTMSNHYDTLGVSRNATSEEIRKAYKKLCLEFHPDKNGGNDFYTEKFKEINNAYEILGDAVKRAEYDLSLPNIIPVKKKESKSQGKKKGKGWGGNEYGYQEEEPEYTKVKFDDYSDRKRAKYYEEKRAQENAQNWERQRKSFEINNRVRFWNKVRSTLVFVVILLFGLIFLVISRTPEKPEKIVAEHSVVKVKKHKKSRKKRKKHAVDQNIPADQNIPEADQAKESDHDSLVLLKRPNSIEGLRIVDTLRVNDKRQDSSSQ</sequence>
<dbReference type="PATRIC" id="fig|188932.3.peg.2173"/>
<evidence type="ECO:0000256" key="2">
    <source>
        <dbReference type="SAM" id="Phobius"/>
    </source>
</evidence>
<dbReference type="EMBL" id="CP014504">
    <property type="protein sequence ID" value="AMP98973.1"/>
    <property type="molecule type" value="Genomic_DNA"/>
</dbReference>
<dbReference type="PANTHER" id="PTHR44873:SF1">
    <property type="entry name" value="DNAJ HOMOLOG SUBFAMILY C MEMBER 30, MITOCHONDRIAL"/>
    <property type="match status" value="1"/>
</dbReference>
<protein>
    <recommendedName>
        <fullName evidence="3">J domain-containing protein</fullName>
    </recommendedName>
</protein>
<accession>A0A127VC77</accession>
<dbReference type="CDD" id="cd06257">
    <property type="entry name" value="DnaJ"/>
    <property type="match status" value="1"/>
</dbReference>
<dbReference type="KEGG" id="pcm:AY601_2072"/>
<evidence type="ECO:0000313" key="4">
    <source>
        <dbReference type="EMBL" id="AMP98973.1"/>
    </source>
</evidence>
<reference evidence="4 5" key="1">
    <citation type="submission" date="2016-03" db="EMBL/GenBank/DDBJ databases">
        <title>Complete genome sequence of Pedobacter cryoconitis PAMC 27485.</title>
        <authorList>
            <person name="Lee J."/>
            <person name="Kim O.-S."/>
        </authorList>
    </citation>
    <scope>NUCLEOTIDE SEQUENCE [LARGE SCALE GENOMIC DNA]</scope>
    <source>
        <strain evidence="4 5">PAMC 27485</strain>
    </source>
</reference>
<feature type="transmembrane region" description="Helical" evidence="2">
    <location>
        <begin position="171"/>
        <end position="190"/>
    </location>
</feature>
<dbReference type="InterPro" id="IPR036869">
    <property type="entry name" value="J_dom_sf"/>
</dbReference>
<dbReference type="Proteomes" id="UP000071561">
    <property type="component" value="Chromosome"/>
</dbReference>
<dbReference type="SMART" id="SM00271">
    <property type="entry name" value="DnaJ"/>
    <property type="match status" value="1"/>
</dbReference>
<feature type="compositionally biased region" description="Basic residues" evidence="1">
    <location>
        <begin position="211"/>
        <end position="222"/>
    </location>
</feature>
<evidence type="ECO:0000313" key="5">
    <source>
        <dbReference type="Proteomes" id="UP000071561"/>
    </source>
</evidence>
<dbReference type="Pfam" id="PF00226">
    <property type="entry name" value="DnaJ"/>
    <property type="match status" value="1"/>
</dbReference>
<dbReference type="InterPro" id="IPR053025">
    <property type="entry name" value="Mito_ATP_Synthase-Asso"/>
</dbReference>
<dbReference type="Gene3D" id="1.10.287.110">
    <property type="entry name" value="DnaJ domain"/>
    <property type="match status" value="1"/>
</dbReference>